<dbReference type="PANTHER" id="PTHR48029:SF1">
    <property type="entry name" value="NUCLEOLAR PROTEIN 8"/>
    <property type="match status" value="1"/>
</dbReference>
<dbReference type="AlphaFoldDB" id="A0A0M8ZXA6"/>
<evidence type="ECO:0000313" key="4">
    <source>
        <dbReference type="Proteomes" id="UP000053105"/>
    </source>
</evidence>
<organism evidence="3 4">
    <name type="scientific">Melipona quadrifasciata</name>
    <dbReference type="NCBI Taxonomy" id="166423"/>
    <lineage>
        <taxon>Eukaryota</taxon>
        <taxon>Metazoa</taxon>
        <taxon>Ecdysozoa</taxon>
        <taxon>Arthropoda</taxon>
        <taxon>Hexapoda</taxon>
        <taxon>Insecta</taxon>
        <taxon>Pterygota</taxon>
        <taxon>Neoptera</taxon>
        <taxon>Endopterygota</taxon>
        <taxon>Hymenoptera</taxon>
        <taxon>Apocrita</taxon>
        <taxon>Aculeata</taxon>
        <taxon>Apoidea</taxon>
        <taxon>Anthophila</taxon>
        <taxon>Apidae</taxon>
        <taxon>Melipona</taxon>
    </lineage>
</organism>
<dbReference type="EMBL" id="KQ435812">
    <property type="protein sequence ID" value="KOX72807.1"/>
    <property type="molecule type" value="Genomic_DNA"/>
</dbReference>
<evidence type="ECO:0000256" key="2">
    <source>
        <dbReference type="SAM" id="MobiDB-lite"/>
    </source>
</evidence>
<evidence type="ECO:0000256" key="1">
    <source>
        <dbReference type="ARBA" id="ARBA00022884"/>
    </source>
</evidence>
<dbReference type="Proteomes" id="UP000053105">
    <property type="component" value="Unassembled WGS sequence"/>
</dbReference>
<accession>A0A0M8ZXA6</accession>
<feature type="non-terminal residue" evidence="3">
    <location>
        <position position="1"/>
    </location>
</feature>
<name>A0A0M8ZXA6_9HYME</name>
<gene>
    <name evidence="3" type="ORF">WN51_00747</name>
</gene>
<keyword evidence="4" id="KW-1185">Reference proteome</keyword>
<evidence type="ECO:0000313" key="3">
    <source>
        <dbReference type="EMBL" id="KOX72807.1"/>
    </source>
</evidence>
<reference evidence="3 4" key="1">
    <citation type="submission" date="2015-07" db="EMBL/GenBank/DDBJ databases">
        <title>The genome of Melipona quadrifasciata.</title>
        <authorList>
            <person name="Pan H."/>
            <person name="Kapheim K."/>
        </authorList>
    </citation>
    <scope>NUCLEOTIDE SEQUENCE [LARGE SCALE GENOMIC DNA]</scope>
    <source>
        <strain evidence="3">0111107301</strain>
        <tissue evidence="3">Whole body</tissue>
    </source>
</reference>
<proteinExistence type="predicted"/>
<dbReference type="PANTHER" id="PTHR48029">
    <property type="entry name" value="NUCLEOLAR PROTEIN 8"/>
    <property type="match status" value="1"/>
</dbReference>
<dbReference type="GO" id="GO:0003723">
    <property type="term" value="F:RNA binding"/>
    <property type="evidence" value="ECO:0007669"/>
    <property type="project" value="UniProtKB-KW"/>
</dbReference>
<sequence>FLKLKVKREKKMNGIDISEKKRLESLKRKKQIFRAKELTVQNALKNLDNNRNRNKIIFDDNDINDIEQFQTKKREKKKNRDLFDEVDDDKNDNEPVWDNHKFDSNKNFTEKYLGNNIADERFKLDKRFMDDGQKTNKDINVNDNEIDLQKEKELQLDILENILGVPITSNNKDTNKNVKFSKYDPTENDHKEYEINTEKCEIETKNVKKKKKNKCNIEDPIENSPVEVSKDIYYSVSDSLSKSLKEGGQFSLLKLYGREITNENITDNNGNVSNVETPKFQLNFDSKKSFKYDSSEDEHDSKQEYTNNEKSTSDIIIDTNKFFFNSNDIRFKEAENFFSKEQNVPTDSFKELRQKVKQIVHSKIRINMKKKQHWGYKKKIKKSS</sequence>
<keyword evidence="1" id="KW-0694">RNA-binding</keyword>
<dbReference type="STRING" id="166423.A0A0M8ZXA6"/>
<evidence type="ECO:0008006" key="5">
    <source>
        <dbReference type="Google" id="ProtNLM"/>
    </source>
</evidence>
<dbReference type="OrthoDB" id="21643at2759"/>
<protein>
    <recommendedName>
        <fullName evidence="5">Nucleolar protein 8</fullName>
    </recommendedName>
</protein>
<feature type="region of interest" description="Disordered" evidence="2">
    <location>
        <begin position="77"/>
        <end position="98"/>
    </location>
</feature>